<dbReference type="Gene3D" id="3.90.1640.10">
    <property type="entry name" value="inorganic pyrophosphatase (n-terminal core)"/>
    <property type="match status" value="1"/>
</dbReference>
<dbReference type="GO" id="GO:0046872">
    <property type="term" value="F:metal ion binding"/>
    <property type="evidence" value="ECO:0007669"/>
    <property type="project" value="UniProtKB-KW"/>
</dbReference>
<feature type="binding site" evidence="2">
    <location>
        <position position="450"/>
    </location>
    <ligand>
        <name>Mn(2+)</name>
        <dbReference type="ChEBI" id="CHEBI:29035"/>
        <label>2</label>
    </ligand>
</feature>
<dbReference type="InterPro" id="IPR003156">
    <property type="entry name" value="DHHA1_dom"/>
</dbReference>
<comment type="subcellular location">
    <subcellularLocation>
        <location evidence="1">Cell membrane</location>
    </subcellularLocation>
</comment>
<keyword evidence="3" id="KW-1133">Transmembrane helix</keyword>
<comment type="catalytic activity">
    <reaction evidence="1">
        <text>3',3'-c-di-AMP + H2O = 5'-O-phosphonoadenylyl-(3'-&gt;5')-adenosine + H(+)</text>
        <dbReference type="Rhea" id="RHEA:54420"/>
        <dbReference type="ChEBI" id="CHEBI:15377"/>
        <dbReference type="ChEBI" id="CHEBI:15378"/>
        <dbReference type="ChEBI" id="CHEBI:71500"/>
        <dbReference type="ChEBI" id="CHEBI:138171"/>
    </reaction>
</comment>
<feature type="binding site" evidence="2">
    <location>
        <position position="426"/>
    </location>
    <ligand>
        <name>Mn(2+)</name>
        <dbReference type="ChEBI" id="CHEBI:29035"/>
        <label>2</label>
    </ligand>
</feature>
<evidence type="ECO:0000313" key="6">
    <source>
        <dbReference type="EMBL" id="SHE50762.1"/>
    </source>
</evidence>
<dbReference type="GO" id="GO:0016787">
    <property type="term" value="F:hydrolase activity"/>
    <property type="evidence" value="ECO:0007669"/>
    <property type="project" value="UniProtKB-UniRule"/>
</dbReference>
<evidence type="ECO:0000256" key="3">
    <source>
        <dbReference type="SAM" id="Phobius"/>
    </source>
</evidence>
<feature type="binding site" evidence="2">
    <location>
        <position position="359"/>
    </location>
    <ligand>
        <name>Mn(2+)</name>
        <dbReference type="ChEBI" id="CHEBI:29035"/>
        <label>2</label>
    </ligand>
</feature>
<dbReference type="Proteomes" id="UP000184423">
    <property type="component" value="Unassembled WGS sequence"/>
</dbReference>
<evidence type="ECO:0000256" key="2">
    <source>
        <dbReference type="PIRSR" id="PIRSR026583-50"/>
    </source>
</evidence>
<feature type="binding site" evidence="2">
    <location>
        <position position="505"/>
    </location>
    <ligand>
        <name>Mn(2+)</name>
        <dbReference type="ChEBI" id="CHEBI:29035"/>
        <label>2</label>
    </ligand>
</feature>
<keyword evidence="1" id="KW-1003">Cell membrane</keyword>
<dbReference type="InterPro" id="IPR014528">
    <property type="entry name" value="GdpP/PdeA"/>
</dbReference>
<dbReference type="Pfam" id="PF02272">
    <property type="entry name" value="DHHA1"/>
    <property type="match status" value="1"/>
</dbReference>
<feature type="binding site" evidence="2">
    <location>
        <position position="357"/>
    </location>
    <ligand>
        <name>Mn(2+)</name>
        <dbReference type="ChEBI" id="CHEBI:29035"/>
        <label>1</label>
    </ligand>
</feature>
<keyword evidence="2" id="KW-0479">Metal-binding</keyword>
<dbReference type="FunFam" id="3.90.1640.10:FF:000002">
    <property type="entry name" value="Cyclic-di-AMP phosphodiesterase"/>
    <property type="match status" value="1"/>
</dbReference>
<feature type="binding site" evidence="2">
    <location>
        <position position="353"/>
    </location>
    <ligand>
        <name>Mn(2+)</name>
        <dbReference type="ChEBI" id="CHEBI:29035"/>
        <label>1</label>
    </ligand>
</feature>
<reference evidence="7" key="1">
    <citation type="submission" date="2016-11" db="EMBL/GenBank/DDBJ databases">
        <authorList>
            <person name="Varghese N."/>
            <person name="Submissions S."/>
        </authorList>
    </citation>
    <scope>NUCLEOTIDE SEQUENCE [LARGE SCALE GENOMIC DNA]</scope>
    <source>
        <strain evidence="7">DSM 10124</strain>
    </source>
</reference>
<gene>
    <name evidence="6" type="ORF">SAMN02746091_00534</name>
</gene>
<organism evidence="6 7">
    <name type="scientific">Caloramator proteoclasticus DSM 10124</name>
    <dbReference type="NCBI Taxonomy" id="1121262"/>
    <lineage>
        <taxon>Bacteria</taxon>
        <taxon>Bacillati</taxon>
        <taxon>Bacillota</taxon>
        <taxon>Clostridia</taxon>
        <taxon>Eubacteriales</taxon>
        <taxon>Clostridiaceae</taxon>
        <taxon>Caloramator</taxon>
    </lineage>
</organism>
<sequence>MDNKFYRFFPNTKLYMFFIAVLLALLMFYNYPIGIIGLVFYAYLIYYNLKINKIRSQEFSKFVETLSADIDIAGKNTLSKIPIPLVIVDSSGKILWANSLFYMNTKINLYGKDIRDFIGNFDSSLILKNKEHFFEKVIIKDKIFNVLVSPVEAEKEKDRYIFLLYFIDYTNYYTLYDMYNEKKSIVALLEVDNFDEVIKSTEDINRPTLLAEIDNRINAFAYSIDALIRKYDNYKYILVFENHHFDTLVENKFDILDKIREIDVGNKIPVTLSIGLGRNGETIAKTHQFAVAAKDLALGRGGDQAVVKDGDRLSFYGGKTKEVEKRTRVRARVIAHAISDLIEQTDEVVIMGHEVPDIDCLGASLGMYRGVKLCGKDAYIVLNTVNSSIEKMMEKVIRSGHYNGVFIKNEIALQKVMAGALLIIVDVHRRSLLECPELVDYAKNIVIIDHHRKSADFIENATMNYIEPYASSTCELVTEILQYLKEKPQIEQLELQALMAGIYMDTKNFSFKTGVRTFEAAGFLKKNGADIIEVKKLFMDDLETYRERTKLVASAEINDKIAIAVYDGTVKNHLVIPQAADELLTLEGVEASFVLAKVDNEVIISGRSLGNINVQLILENLGGGGHMTIAGAQLNNVDIEDAKKLLLESIKKYCKESDER</sequence>
<dbReference type="Pfam" id="PF01368">
    <property type="entry name" value="DHH"/>
    <property type="match status" value="1"/>
</dbReference>
<evidence type="ECO:0000259" key="4">
    <source>
        <dbReference type="Pfam" id="PF01368"/>
    </source>
</evidence>
<dbReference type="PANTHER" id="PTHR47618:SF2">
    <property type="entry name" value="CYCLIC-DI-AMP PHOSPHODIESTERASE GDPP"/>
    <property type="match status" value="1"/>
</dbReference>
<feature type="binding site" evidence="2">
    <location>
        <position position="426"/>
    </location>
    <ligand>
        <name>Mn(2+)</name>
        <dbReference type="ChEBI" id="CHEBI:29035"/>
        <label>1</label>
    </ligand>
</feature>
<dbReference type="PANTHER" id="PTHR47618">
    <property type="entry name" value="BIFUNCTIONAL OLIGORIBONUCLEASE AND PAP PHOSPHATASE NRNA"/>
    <property type="match status" value="1"/>
</dbReference>
<dbReference type="Gene3D" id="3.10.310.30">
    <property type="match status" value="1"/>
</dbReference>
<feature type="domain" description="DDH" evidence="4">
    <location>
        <begin position="348"/>
        <end position="502"/>
    </location>
</feature>
<evidence type="ECO:0000259" key="5">
    <source>
        <dbReference type="Pfam" id="PF02272"/>
    </source>
</evidence>
<accession>A0A1M4U1Z4</accession>
<dbReference type="InterPro" id="IPR051319">
    <property type="entry name" value="Oligoribo/pAp-PDE_c-di-AMP_PDE"/>
</dbReference>
<dbReference type="Gene3D" id="3.30.450.20">
    <property type="entry name" value="PAS domain"/>
    <property type="match status" value="1"/>
</dbReference>
<feature type="transmembrane region" description="Helical" evidence="3">
    <location>
        <begin position="15"/>
        <end position="46"/>
    </location>
</feature>
<comment type="function">
    <text evidence="1">Has phosphodiesterase (PDE) activity against cyclic-di-AMP (c-di-AMP).</text>
</comment>
<dbReference type="InterPro" id="IPR001667">
    <property type="entry name" value="DDH_dom"/>
</dbReference>
<keyword evidence="1" id="KW-0378">Hydrolase</keyword>
<dbReference type="Pfam" id="PF24898">
    <property type="entry name" value="GGDEF_GdpP"/>
    <property type="match status" value="1"/>
</dbReference>
<dbReference type="RefSeq" id="WP_073247847.1">
    <property type="nucleotide sequence ID" value="NZ_FQVG01000006.1"/>
</dbReference>
<dbReference type="GO" id="GO:0003676">
    <property type="term" value="F:nucleic acid binding"/>
    <property type="evidence" value="ECO:0007669"/>
    <property type="project" value="UniProtKB-UniRule"/>
</dbReference>
<name>A0A1M4U1Z4_9CLOT</name>
<dbReference type="GO" id="GO:0106409">
    <property type="term" value="F:cyclic-di-AMP phosphodiesterase activity"/>
    <property type="evidence" value="ECO:0007669"/>
    <property type="project" value="RHEA"/>
</dbReference>
<dbReference type="PIRSF" id="PIRSF026583">
    <property type="entry name" value="YybT"/>
    <property type="match status" value="1"/>
</dbReference>
<protein>
    <recommendedName>
        <fullName evidence="1">Cyclic-di-AMP phosphodiesterase</fullName>
        <ecNumber evidence="1">3.1.4.-</ecNumber>
    </recommendedName>
</protein>
<comment type="similarity">
    <text evidence="1">Belongs to the GdpP/PdeA phosphodiesterase family.</text>
</comment>
<dbReference type="EC" id="3.1.4.-" evidence="1"/>
<keyword evidence="2" id="KW-0464">Manganese</keyword>
<dbReference type="AlphaFoldDB" id="A0A1M4U1Z4"/>
<dbReference type="SUPFAM" id="SSF64182">
    <property type="entry name" value="DHH phosphoesterases"/>
    <property type="match status" value="1"/>
</dbReference>
<keyword evidence="3" id="KW-0812">Transmembrane</keyword>
<comment type="cofactor">
    <cofactor evidence="2">
        <name>Mn(2+)</name>
        <dbReference type="ChEBI" id="CHEBI:29035"/>
    </cofactor>
    <text evidence="2">For phosphodiesterase activity, probably binds 2 Mn(2+) per subunit.</text>
</comment>
<keyword evidence="7" id="KW-1185">Reference proteome</keyword>
<keyword evidence="1 3" id="KW-0472">Membrane</keyword>
<feature type="domain" description="DHHA1" evidence="5">
    <location>
        <begin position="568"/>
        <end position="656"/>
    </location>
</feature>
<proteinExistence type="inferred from homology"/>
<evidence type="ECO:0000256" key="1">
    <source>
        <dbReference type="PIRNR" id="PIRNR026583"/>
    </source>
</evidence>
<dbReference type="InterPro" id="IPR038763">
    <property type="entry name" value="DHH_sf"/>
</dbReference>
<dbReference type="GO" id="GO:0005886">
    <property type="term" value="C:plasma membrane"/>
    <property type="evidence" value="ECO:0007669"/>
    <property type="project" value="UniProtKB-SubCell"/>
</dbReference>
<evidence type="ECO:0000313" key="7">
    <source>
        <dbReference type="Proteomes" id="UP000184423"/>
    </source>
</evidence>
<dbReference type="EMBL" id="FQVG01000006">
    <property type="protein sequence ID" value="SHE50762.1"/>
    <property type="molecule type" value="Genomic_DNA"/>
</dbReference>